<feature type="transmembrane region" description="Helical" evidence="5">
    <location>
        <begin position="89"/>
        <end position="108"/>
    </location>
</feature>
<evidence type="ECO:0000256" key="4">
    <source>
        <dbReference type="ARBA" id="ARBA00023136"/>
    </source>
</evidence>
<dbReference type="GO" id="GO:0015134">
    <property type="term" value="F:hexuronate transmembrane transporter activity"/>
    <property type="evidence" value="ECO:0007669"/>
    <property type="project" value="TreeGrafter"/>
</dbReference>
<evidence type="ECO:0000313" key="8">
    <source>
        <dbReference type="Proteomes" id="UP000190044"/>
    </source>
</evidence>
<dbReference type="OrthoDB" id="9794076at2"/>
<feature type="transmembrane region" description="Helical" evidence="5">
    <location>
        <begin position="20"/>
        <end position="37"/>
    </location>
</feature>
<dbReference type="EMBL" id="FUYP01000005">
    <property type="protein sequence ID" value="SKB41317.1"/>
    <property type="molecule type" value="Genomic_DNA"/>
</dbReference>
<gene>
    <name evidence="7" type="ORF">SAMN06295937_100570</name>
</gene>
<dbReference type="PROSITE" id="PS50850">
    <property type="entry name" value="MFS"/>
    <property type="match status" value="1"/>
</dbReference>
<dbReference type="PANTHER" id="PTHR11662:SF285">
    <property type="entry name" value="HEXURONATE TRANSPORTER"/>
    <property type="match status" value="1"/>
</dbReference>
<proteinExistence type="predicted"/>
<evidence type="ECO:0000256" key="2">
    <source>
        <dbReference type="ARBA" id="ARBA00022692"/>
    </source>
</evidence>
<feature type="transmembrane region" description="Helical" evidence="5">
    <location>
        <begin position="272"/>
        <end position="297"/>
    </location>
</feature>
<feature type="transmembrane region" description="Helical" evidence="5">
    <location>
        <begin position="368"/>
        <end position="387"/>
    </location>
</feature>
<dbReference type="AlphaFoldDB" id="A0A1T5B2N6"/>
<evidence type="ECO:0000256" key="3">
    <source>
        <dbReference type="ARBA" id="ARBA00022989"/>
    </source>
</evidence>
<dbReference type="SUPFAM" id="SSF103473">
    <property type="entry name" value="MFS general substrate transporter"/>
    <property type="match status" value="1"/>
</dbReference>
<dbReference type="CDD" id="cd17319">
    <property type="entry name" value="MFS_ExuT_GudP_like"/>
    <property type="match status" value="1"/>
</dbReference>
<feature type="transmembrane region" description="Helical" evidence="5">
    <location>
        <begin position="334"/>
        <end position="356"/>
    </location>
</feature>
<dbReference type="InterPro" id="IPR036259">
    <property type="entry name" value="MFS_trans_sf"/>
</dbReference>
<feature type="domain" description="Major facilitator superfamily (MFS) profile" evidence="6">
    <location>
        <begin position="24"/>
        <end position="427"/>
    </location>
</feature>
<dbReference type="InterPro" id="IPR011701">
    <property type="entry name" value="MFS"/>
</dbReference>
<keyword evidence="8" id="KW-1185">Reference proteome</keyword>
<dbReference type="InterPro" id="IPR020846">
    <property type="entry name" value="MFS_dom"/>
</dbReference>
<dbReference type="Gene3D" id="1.20.1250.20">
    <property type="entry name" value="MFS general substrate transporter like domains"/>
    <property type="match status" value="2"/>
</dbReference>
<feature type="transmembrane region" description="Helical" evidence="5">
    <location>
        <begin position="239"/>
        <end position="260"/>
    </location>
</feature>
<accession>A0A1T5B2N6</accession>
<comment type="subcellular location">
    <subcellularLocation>
        <location evidence="1">Membrane</location>
        <topology evidence="1">Multi-pass membrane protein</topology>
    </subcellularLocation>
</comment>
<evidence type="ECO:0000313" key="7">
    <source>
        <dbReference type="EMBL" id="SKB41317.1"/>
    </source>
</evidence>
<dbReference type="Proteomes" id="UP000190044">
    <property type="component" value="Unassembled WGS sequence"/>
</dbReference>
<reference evidence="8" key="1">
    <citation type="submission" date="2017-02" db="EMBL/GenBank/DDBJ databases">
        <authorList>
            <person name="Varghese N."/>
            <person name="Submissions S."/>
        </authorList>
    </citation>
    <scope>NUCLEOTIDE SEQUENCE [LARGE SCALE GENOMIC DNA]</scope>
    <source>
        <strain evidence="8">R11H</strain>
    </source>
</reference>
<evidence type="ECO:0000256" key="1">
    <source>
        <dbReference type="ARBA" id="ARBA00004141"/>
    </source>
</evidence>
<keyword evidence="3 5" id="KW-1133">Transmembrane helix</keyword>
<feature type="transmembrane region" description="Helical" evidence="5">
    <location>
        <begin position="154"/>
        <end position="176"/>
    </location>
</feature>
<dbReference type="RefSeq" id="WP_079637676.1">
    <property type="nucleotide sequence ID" value="NZ_FUYP01000005.1"/>
</dbReference>
<dbReference type="InterPro" id="IPR050382">
    <property type="entry name" value="MFS_Na/Anion_cotransporter"/>
</dbReference>
<dbReference type="PANTHER" id="PTHR11662">
    <property type="entry name" value="SOLUTE CARRIER FAMILY 17"/>
    <property type="match status" value="1"/>
</dbReference>
<feature type="transmembrane region" description="Helical" evidence="5">
    <location>
        <begin position="60"/>
        <end position="82"/>
    </location>
</feature>
<organism evidence="7 8">
    <name type="scientific">Sphingopyxis flava</name>
    <dbReference type="NCBI Taxonomy" id="1507287"/>
    <lineage>
        <taxon>Bacteria</taxon>
        <taxon>Pseudomonadati</taxon>
        <taxon>Pseudomonadota</taxon>
        <taxon>Alphaproteobacteria</taxon>
        <taxon>Sphingomonadales</taxon>
        <taxon>Sphingomonadaceae</taxon>
        <taxon>Sphingopyxis</taxon>
    </lineage>
</organism>
<keyword evidence="2 5" id="KW-0812">Transmembrane</keyword>
<dbReference type="GO" id="GO:0016020">
    <property type="term" value="C:membrane"/>
    <property type="evidence" value="ECO:0007669"/>
    <property type="project" value="UniProtKB-SubCell"/>
</dbReference>
<protein>
    <submittedName>
        <fullName evidence="7">MFS transporter, ACS family, hexuronate transporter</fullName>
    </submittedName>
</protein>
<dbReference type="Pfam" id="PF07690">
    <property type="entry name" value="MFS_1"/>
    <property type="match status" value="1"/>
</dbReference>
<feature type="transmembrane region" description="Helical" evidence="5">
    <location>
        <begin position="399"/>
        <end position="422"/>
    </location>
</feature>
<feature type="transmembrane region" description="Helical" evidence="5">
    <location>
        <begin position="309"/>
        <end position="328"/>
    </location>
</feature>
<keyword evidence="4 5" id="KW-0472">Membrane</keyword>
<evidence type="ECO:0000259" key="6">
    <source>
        <dbReference type="PROSITE" id="PS50850"/>
    </source>
</evidence>
<feature type="transmembrane region" description="Helical" evidence="5">
    <location>
        <begin position="182"/>
        <end position="198"/>
    </location>
</feature>
<name>A0A1T5B2N6_9SPHN</name>
<evidence type="ECO:0000256" key="5">
    <source>
        <dbReference type="SAM" id="Phobius"/>
    </source>
</evidence>
<sequence length="438" mass="47433">MAQAFADEAAPPPVPRTGHYRWTIIALLFAATTVNYIDRTMLGLLAPTLGDDLGWTENDYGNIVTAFQAAYALGYLFMGWLIDRFGPRIGYAIAIAIWTVGHAAHGFASSVASFMFARAMLGVGEAGHFPAVVRASSEWFPQKERAYAIGWVNSATTIGVILTAPAISLFMVGMGFDWRETFIYSGLVGLLLLILWLWKYSNPRDTGRVSEGELAWIEHDPPEQVEKIGWGRVVTKREAWAFAIGKFLTDPVWFLMLFWLPKYFADTYDVDLKIVLLPMIIMYLLSDAGSIIGGWVSSKLIHTGRSVNFARKATMLGAGCCVLPLLFVSGLDNMWLAVVLIGIALAGHQAFSSTILSIPPDMFPKRAVGSVIGLGGFAGGIGGMIMAKSTGLVLDATGGNYTIIFAACTVVYFLAVGAIHLLSPRLAQVSVESEARAA</sequence>